<comment type="subcellular location">
    <subcellularLocation>
        <location evidence="1">Cell membrane</location>
        <topology evidence="1">Multi-pass membrane protein</topology>
    </subcellularLocation>
</comment>
<feature type="transmembrane region" description="Helical" evidence="6">
    <location>
        <begin position="233"/>
        <end position="263"/>
    </location>
</feature>
<evidence type="ECO:0000256" key="6">
    <source>
        <dbReference type="SAM" id="Phobius"/>
    </source>
</evidence>
<sequence length="273" mass="29575">MPILAPFRLAVRVVRRFCAERLAQTAAALSFATLLGLVPMIAVAAALIDLLPFTASLGASLEKFLLTNLLPEKAGTTIARHVGQFAQRTERVTMAGVVMLVATALIQMFTIEHTFDAIWKVGSRRPLIRRLAMHTLALLLGPLAFGGSLAVLTYLAGASLGLVAEPPWVNVFVFRFLPFASMTALFALLYWGVPNRTVTSWHAVFGGLLAAGGFLLMQRLFGLYLTNFPAYKVIYGAFAALPIFLSWLFLSWTVILLGALVTAELPGATRPGR</sequence>
<feature type="transmembrane region" description="Helical" evidence="6">
    <location>
        <begin position="92"/>
        <end position="111"/>
    </location>
</feature>
<keyword evidence="5 6" id="KW-0472">Membrane</keyword>
<evidence type="ECO:0000256" key="1">
    <source>
        <dbReference type="ARBA" id="ARBA00004651"/>
    </source>
</evidence>
<dbReference type="EMBL" id="CP107246">
    <property type="protein sequence ID" value="WIM05517.1"/>
    <property type="molecule type" value="Genomic_DNA"/>
</dbReference>
<dbReference type="NCBIfam" id="TIGR00765">
    <property type="entry name" value="yihY_not_rbn"/>
    <property type="match status" value="1"/>
</dbReference>
<evidence type="ECO:0000256" key="2">
    <source>
        <dbReference type="ARBA" id="ARBA00022475"/>
    </source>
</evidence>
<keyword evidence="3 6" id="KW-0812">Transmembrane</keyword>
<protein>
    <submittedName>
        <fullName evidence="7">YihY family inner membrane protein</fullName>
    </submittedName>
</protein>
<dbReference type="Pfam" id="PF03631">
    <property type="entry name" value="Virul_fac_BrkB"/>
    <property type="match status" value="1"/>
</dbReference>
<dbReference type="PANTHER" id="PTHR30213:SF0">
    <property type="entry name" value="UPF0761 MEMBRANE PROTEIN YIHY"/>
    <property type="match status" value="1"/>
</dbReference>
<keyword evidence="2" id="KW-1003">Cell membrane</keyword>
<evidence type="ECO:0000256" key="3">
    <source>
        <dbReference type="ARBA" id="ARBA00022692"/>
    </source>
</evidence>
<evidence type="ECO:0000256" key="5">
    <source>
        <dbReference type="ARBA" id="ARBA00023136"/>
    </source>
</evidence>
<feature type="transmembrane region" description="Helical" evidence="6">
    <location>
        <begin position="203"/>
        <end position="221"/>
    </location>
</feature>
<feature type="transmembrane region" description="Helical" evidence="6">
    <location>
        <begin position="131"/>
        <end position="156"/>
    </location>
</feature>
<name>A0AA49IV06_9PROT</name>
<dbReference type="AlphaFoldDB" id="A0AA49IV06"/>
<dbReference type="InterPro" id="IPR017039">
    <property type="entry name" value="Virul_fac_BrkB"/>
</dbReference>
<evidence type="ECO:0000313" key="7">
    <source>
        <dbReference type="EMBL" id="WIM05517.1"/>
    </source>
</evidence>
<keyword evidence="4 6" id="KW-1133">Transmembrane helix</keyword>
<proteinExistence type="predicted"/>
<dbReference type="Proteomes" id="UP001234916">
    <property type="component" value="Chromosome"/>
</dbReference>
<accession>A0AA49IV06</accession>
<gene>
    <name evidence="7" type="ORF">OHM77_12675</name>
</gene>
<feature type="transmembrane region" description="Helical" evidence="6">
    <location>
        <begin position="168"/>
        <end position="191"/>
    </location>
</feature>
<reference evidence="7" key="1">
    <citation type="journal article" date="2023" name="Nat. Microbiol.">
        <title>Enrichment and characterization of a nitric oxide-reducing microbial community in a continuous bioreactor.</title>
        <authorList>
            <person name="Garrido-Amador P."/>
            <person name="Stortenbeker N."/>
            <person name="Wessels H.J.C.T."/>
            <person name="Speth D.R."/>
            <person name="Garcia-Heredia I."/>
            <person name="Kartal B."/>
        </authorList>
    </citation>
    <scope>NUCLEOTIDE SEQUENCE</scope>
    <source>
        <strain evidence="7">MAG1</strain>
    </source>
</reference>
<evidence type="ECO:0000256" key="4">
    <source>
        <dbReference type="ARBA" id="ARBA00022989"/>
    </source>
</evidence>
<dbReference type="KEGG" id="npv:OHM77_12675"/>
<feature type="transmembrane region" description="Helical" evidence="6">
    <location>
        <begin position="25"/>
        <end position="48"/>
    </location>
</feature>
<dbReference type="PANTHER" id="PTHR30213">
    <property type="entry name" value="INNER MEMBRANE PROTEIN YHJD"/>
    <property type="match status" value="1"/>
</dbReference>
<dbReference type="GO" id="GO:0005886">
    <property type="term" value="C:plasma membrane"/>
    <property type="evidence" value="ECO:0007669"/>
    <property type="project" value="UniProtKB-SubCell"/>
</dbReference>
<organism evidence="7">
    <name type="scientific">Candidatus Nitricoxidivorans perseverans</name>
    <dbReference type="NCBI Taxonomy" id="2975601"/>
    <lineage>
        <taxon>Bacteria</taxon>
        <taxon>Pseudomonadati</taxon>
        <taxon>Pseudomonadota</taxon>
        <taxon>Betaproteobacteria</taxon>
        <taxon>Nitrosomonadales</taxon>
        <taxon>Sterolibacteriaceae</taxon>
        <taxon>Candidatus Nitricoxidivorans</taxon>
    </lineage>
</organism>
<dbReference type="PIRSF" id="PIRSF035875">
    <property type="entry name" value="RNase_BN"/>
    <property type="match status" value="1"/>
</dbReference>